<evidence type="ECO:0000256" key="1">
    <source>
        <dbReference type="ARBA" id="ARBA00002494"/>
    </source>
</evidence>
<evidence type="ECO:0000256" key="3">
    <source>
        <dbReference type="ARBA" id="ARBA00022714"/>
    </source>
</evidence>
<evidence type="ECO:0000256" key="7">
    <source>
        <dbReference type="ARBA" id="ARBA00023157"/>
    </source>
</evidence>
<keyword evidence="7" id="KW-1015">Disulfide bond</keyword>
<keyword evidence="6" id="KW-0411">Iron-sulfur</keyword>
<dbReference type="InterPro" id="IPR006311">
    <property type="entry name" value="TAT_signal"/>
</dbReference>
<feature type="region of interest" description="Disordered" evidence="10">
    <location>
        <begin position="149"/>
        <end position="174"/>
    </location>
</feature>
<dbReference type="Pfam" id="PF00355">
    <property type="entry name" value="Rieske"/>
    <property type="match status" value="1"/>
</dbReference>
<name>A0ABV3JZU6_STRON</name>
<evidence type="ECO:0000256" key="4">
    <source>
        <dbReference type="ARBA" id="ARBA00022723"/>
    </source>
</evidence>
<dbReference type="InterPro" id="IPR017941">
    <property type="entry name" value="Rieske_2Fe-2S"/>
</dbReference>
<dbReference type="PRINTS" id="PR00162">
    <property type="entry name" value="RIESKE"/>
</dbReference>
<evidence type="ECO:0000256" key="10">
    <source>
        <dbReference type="SAM" id="MobiDB-lite"/>
    </source>
</evidence>
<dbReference type="EMBL" id="JBFAUK010000014">
    <property type="protein sequence ID" value="MEV5508423.1"/>
    <property type="molecule type" value="Genomic_DNA"/>
</dbReference>
<dbReference type="InterPro" id="IPR036922">
    <property type="entry name" value="Rieske_2Fe-2S_sf"/>
</dbReference>
<protein>
    <recommendedName>
        <fullName evidence="2">Cytochrome bc1 complex Rieske iron-sulfur subunit</fullName>
    </recommendedName>
    <alternativeName>
        <fullName evidence="8">Cytochrome bc1 reductase complex subunit QcrA</fullName>
    </alternativeName>
</protein>
<feature type="domain" description="Rieske" evidence="11">
    <location>
        <begin position="81"/>
        <end position="173"/>
    </location>
</feature>
<feature type="compositionally biased region" description="Low complexity" evidence="10">
    <location>
        <begin position="56"/>
        <end position="69"/>
    </location>
</feature>
<dbReference type="PROSITE" id="PS51318">
    <property type="entry name" value="TAT"/>
    <property type="match status" value="1"/>
</dbReference>
<keyword evidence="4" id="KW-0479">Metal-binding</keyword>
<organism evidence="12 13">
    <name type="scientific">Streptomyces orinoci</name>
    <name type="common">Streptoverticillium orinoci</name>
    <dbReference type="NCBI Taxonomy" id="67339"/>
    <lineage>
        <taxon>Bacteria</taxon>
        <taxon>Bacillati</taxon>
        <taxon>Actinomycetota</taxon>
        <taxon>Actinomycetes</taxon>
        <taxon>Kitasatosporales</taxon>
        <taxon>Streptomycetaceae</taxon>
        <taxon>Streptomyces</taxon>
    </lineage>
</organism>
<evidence type="ECO:0000313" key="13">
    <source>
        <dbReference type="Proteomes" id="UP001552594"/>
    </source>
</evidence>
<sequence>MSVSPASGEREGATRRTMVLSTGAASLAALLAACGDSGGGQESKGSASATTAGPRPSATGGTASTAAPTDRAPASEAPSGADAVPAAQIPVGSGKVFADRKVVVTQPSQGEFKAFSAVCTHEGCVVGSVTGGVIKCPCHGSEFDIKDGSVRQGPARKPLPPHNVSQRGDSLLLE</sequence>
<evidence type="ECO:0000256" key="8">
    <source>
        <dbReference type="ARBA" id="ARBA00029586"/>
    </source>
</evidence>
<reference evidence="12 13" key="1">
    <citation type="submission" date="2024-06" db="EMBL/GenBank/DDBJ databases">
        <title>The Natural Products Discovery Center: Release of the First 8490 Sequenced Strains for Exploring Actinobacteria Biosynthetic Diversity.</title>
        <authorList>
            <person name="Kalkreuter E."/>
            <person name="Kautsar S.A."/>
            <person name="Yang D."/>
            <person name="Bader C.D."/>
            <person name="Teijaro C.N."/>
            <person name="Fluegel L."/>
            <person name="Davis C.M."/>
            <person name="Simpson J.R."/>
            <person name="Lauterbach L."/>
            <person name="Steele A.D."/>
            <person name="Gui C."/>
            <person name="Meng S."/>
            <person name="Li G."/>
            <person name="Viehrig K."/>
            <person name="Ye F."/>
            <person name="Su P."/>
            <person name="Kiefer A.F."/>
            <person name="Nichols A."/>
            <person name="Cepeda A.J."/>
            <person name="Yan W."/>
            <person name="Fan B."/>
            <person name="Jiang Y."/>
            <person name="Adhikari A."/>
            <person name="Zheng C.-J."/>
            <person name="Schuster L."/>
            <person name="Cowan T.M."/>
            <person name="Smanski M.J."/>
            <person name="Chevrette M.G."/>
            <person name="De Carvalho L.P.S."/>
            <person name="Shen B."/>
        </authorList>
    </citation>
    <scope>NUCLEOTIDE SEQUENCE [LARGE SCALE GENOMIC DNA]</scope>
    <source>
        <strain evidence="12 13">NPDC052347</strain>
    </source>
</reference>
<evidence type="ECO:0000256" key="9">
    <source>
        <dbReference type="ARBA" id="ARBA00034078"/>
    </source>
</evidence>
<dbReference type="PROSITE" id="PS51296">
    <property type="entry name" value="RIESKE"/>
    <property type="match status" value="1"/>
</dbReference>
<dbReference type="Proteomes" id="UP001552594">
    <property type="component" value="Unassembled WGS sequence"/>
</dbReference>
<dbReference type="PANTHER" id="PTHR10134">
    <property type="entry name" value="CYTOCHROME B-C1 COMPLEX SUBUNIT RIESKE, MITOCHONDRIAL"/>
    <property type="match status" value="1"/>
</dbReference>
<dbReference type="CDD" id="cd03467">
    <property type="entry name" value="Rieske"/>
    <property type="match status" value="1"/>
</dbReference>
<dbReference type="SUPFAM" id="SSF50022">
    <property type="entry name" value="ISP domain"/>
    <property type="match status" value="1"/>
</dbReference>
<proteinExistence type="predicted"/>
<comment type="function">
    <text evidence="1">Iron-sulfur subunit of the cytochrome bc1 complex, an essential component of the respiratory electron transport chain required for ATP synthesis. The bc1 complex catalyzes the oxidation of menaquinol and the reduction of cytochrome c in the respiratory chain. The bc1 complex operates through a Q-cycle mechanism that couples electron transfer to generation of the proton gradient that drives ATP synthesis.</text>
</comment>
<comment type="cofactor">
    <cofactor evidence="9">
        <name>[2Fe-2S] cluster</name>
        <dbReference type="ChEBI" id="CHEBI:190135"/>
    </cofactor>
</comment>
<dbReference type="RefSeq" id="WP_109278043.1">
    <property type="nucleotide sequence ID" value="NZ_JBFAUK010000014.1"/>
</dbReference>
<evidence type="ECO:0000256" key="5">
    <source>
        <dbReference type="ARBA" id="ARBA00023004"/>
    </source>
</evidence>
<evidence type="ECO:0000259" key="11">
    <source>
        <dbReference type="PROSITE" id="PS51296"/>
    </source>
</evidence>
<keyword evidence="3" id="KW-0001">2Fe-2S</keyword>
<dbReference type="InterPro" id="IPR005805">
    <property type="entry name" value="Rieske_Fe-S_prot_C"/>
</dbReference>
<keyword evidence="5" id="KW-0408">Iron</keyword>
<evidence type="ECO:0000256" key="6">
    <source>
        <dbReference type="ARBA" id="ARBA00023014"/>
    </source>
</evidence>
<accession>A0ABV3JZU6</accession>
<gene>
    <name evidence="12" type="ORF">AB0L16_18420</name>
</gene>
<evidence type="ECO:0000256" key="2">
    <source>
        <dbReference type="ARBA" id="ARBA00015816"/>
    </source>
</evidence>
<keyword evidence="13" id="KW-1185">Reference proteome</keyword>
<comment type="caution">
    <text evidence="12">The sequence shown here is derived from an EMBL/GenBank/DDBJ whole genome shotgun (WGS) entry which is preliminary data.</text>
</comment>
<evidence type="ECO:0000313" key="12">
    <source>
        <dbReference type="EMBL" id="MEV5508423.1"/>
    </source>
</evidence>
<feature type="region of interest" description="Disordered" evidence="10">
    <location>
        <begin position="35"/>
        <end position="88"/>
    </location>
</feature>
<dbReference type="InterPro" id="IPR014349">
    <property type="entry name" value="Rieske_Fe-S_prot"/>
</dbReference>
<dbReference type="Gene3D" id="2.102.10.10">
    <property type="entry name" value="Rieske [2Fe-2S] iron-sulphur domain"/>
    <property type="match status" value="1"/>
</dbReference>